<organism evidence="4 5">
    <name type="scientific">Candidatus Magnetobacterium casense</name>
    <dbReference type="NCBI Taxonomy" id="1455061"/>
    <lineage>
        <taxon>Bacteria</taxon>
        <taxon>Pseudomonadati</taxon>
        <taxon>Nitrospirota</taxon>
        <taxon>Thermodesulfovibrionia</taxon>
        <taxon>Thermodesulfovibrionales</taxon>
        <taxon>Candidatus Magnetobacteriaceae</taxon>
        <taxon>Candidatus Magnetobacterium</taxon>
    </lineage>
</organism>
<feature type="repeat" description="WD" evidence="3">
    <location>
        <begin position="503"/>
        <end position="543"/>
    </location>
</feature>
<feature type="repeat" description="WD" evidence="3">
    <location>
        <begin position="1097"/>
        <end position="1138"/>
    </location>
</feature>
<feature type="repeat" description="WD" evidence="3">
    <location>
        <begin position="180"/>
        <end position="222"/>
    </location>
</feature>
<dbReference type="InterPro" id="IPR019775">
    <property type="entry name" value="WD40_repeat_CS"/>
</dbReference>
<dbReference type="RefSeq" id="WP_218252219.1">
    <property type="nucleotide sequence ID" value="NZ_JABXWD010000125.1"/>
</dbReference>
<dbReference type="PANTHER" id="PTHR19848:SF8">
    <property type="entry name" value="F-BOX AND WD REPEAT DOMAIN CONTAINING 7"/>
    <property type="match status" value="1"/>
</dbReference>
<dbReference type="PROSITE" id="PS50082">
    <property type="entry name" value="WD_REPEATS_2"/>
    <property type="match status" value="18"/>
</dbReference>
<feature type="repeat" description="WD" evidence="3">
    <location>
        <begin position="1181"/>
        <end position="1212"/>
    </location>
</feature>
<feature type="repeat" description="WD" evidence="3">
    <location>
        <begin position="586"/>
        <end position="627"/>
    </location>
</feature>
<gene>
    <name evidence="4" type="ORF">HWQ67_08305</name>
</gene>
<feature type="repeat" description="WD" evidence="3">
    <location>
        <begin position="1139"/>
        <end position="1180"/>
    </location>
</feature>
<feature type="repeat" description="WD" evidence="3">
    <location>
        <begin position="97"/>
        <end position="138"/>
    </location>
</feature>
<keyword evidence="5" id="KW-1185">Reference proteome</keyword>
<feature type="repeat" description="WD" evidence="3">
    <location>
        <begin position="1013"/>
        <end position="1054"/>
    </location>
</feature>
<dbReference type="PROSITE" id="PS00678">
    <property type="entry name" value="WD_REPEATS_1"/>
    <property type="match status" value="9"/>
</dbReference>
<comment type="caution">
    <text evidence="4">The sequence shown here is derived from an EMBL/GenBank/DDBJ whole genome shotgun (WGS) entry which is preliminary data.</text>
</comment>
<feature type="repeat" description="WD" evidence="3">
    <location>
        <begin position="971"/>
        <end position="1012"/>
    </location>
</feature>
<evidence type="ECO:0000256" key="1">
    <source>
        <dbReference type="ARBA" id="ARBA00022574"/>
    </source>
</evidence>
<dbReference type="Pfam" id="PF00400">
    <property type="entry name" value="WD40"/>
    <property type="match status" value="17"/>
</dbReference>
<feature type="repeat" description="WD" evidence="3">
    <location>
        <begin position="223"/>
        <end position="264"/>
    </location>
</feature>
<feature type="non-terminal residue" evidence="4">
    <location>
        <position position="1"/>
    </location>
</feature>
<evidence type="ECO:0000313" key="4">
    <source>
        <dbReference type="EMBL" id="MBV6341586.1"/>
    </source>
</evidence>
<evidence type="ECO:0000256" key="2">
    <source>
        <dbReference type="ARBA" id="ARBA00022737"/>
    </source>
</evidence>
<feature type="repeat" description="WD" evidence="3">
    <location>
        <begin position="152"/>
        <end position="179"/>
    </location>
</feature>
<feature type="repeat" description="WD" evidence="3">
    <location>
        <begin position="461"/>
        <end position="502"/>
    </location>
</feature>
<feature type="repeat" description="WD" evidence="3">
    <location>
        <begin position="7"/>
        <end position="48"/>
    </location>
</feature>
<protein>
    <submittedName>
        <fullName evidence="4">WD40 repeat domain-containing protein</fullName>
    </submittedName>
</protein>
<keyword evidence="2" id="KW-0677">Repeat</keyword>
<sequence length="1310" mass="143976">TWQLNNPAGHTGGVNAVAVTQDDACVIAGAEDGRLYMWELDSGELRGVFEGHQDSVTTLDISADGRYVISGSKDKTVRLWELPTRTTSAQTFYGHTLYGHSGSISKVVFGTDPRYALSQDYKGLLLFWDLVNKESVRTLYDKEGCTVAALYPDLRYAISGRADGVITIWDIALEERSRTFKMLNKSVTAVAVSSDGRFILTGGLYDGTLQLWDFRSGRSLRSFTGHTGGITTLCFSSDVRYILSVGVDKTIRIWDIDTSRELRKFTLHGEDINTAVLSPNGWLVITGSKDRTLSSFYLDWDIVALNYEDWDDRALPYLETFLTLHTPLSQNTLLRRGMPQYSEEDFDSLLRQLSLKGFGWLTPEGVRQKLNYLRKNAADKSTEAQRTHKMLIGLSLALIREGMKEGATDHDSKVVSALETIKKARSINGYARDEQLLRIYDKISSVFPKKDISAAWKVRYFKNHKAAINTLAVSPNGKYAISGGNDRNVCLWNIESRTLVRGFAGHTAEVTAVAFIDDQRFLSGGADKTLRMWDIKGGQCLRVFSEHTEAICSLWADGVGLIAVCGCIDGSIRVWDIDGGDVLRIYKNPTGSVNALAVSSNLKMMLTGGKDRKLTLWQLSTGEPSDVMQGHSDVITAISIAPNGMFAVSGSEDRSVRSWNLSTGEAMDTYEGHKSGVTALDISPDGAFVVSAGRDNRLCLWRLSSQGRLGAEKSQERPAAEVKDELRTLKGHDDAVLAVRFTPDASHFVSAAVDGTLCLWHLQWREALQSINGPADAQQQCQRYIADFLLRYRPLMKDSITRKGKPQWGKEAFNGFVMELRQRGLGLIPVQQVMQWLMRLSDEQGRNAGALEAAFAEYIEGAGVSLKDRAYARSLGLVSKAVGIEGYARDPRALSAMAELAVTQPRNKLNTLWKHKTLPVKGAKVNVFMFMPPGASGSGKEPGRYGLCTVADSDKTTAVYDLQTWQPLVVFKGHQDTVTSVGGSSDGTVAVSGSKDKTLRLWNVATGQCKGVLEGHTGGVNAVAVTADGKYVVSGGDDATLRLWDATAMAKVKVFKNNDLAVKALKISPDELYLFCGNSDGTVNFMDIALGRVIHAFRGHEGAITSLSVSPGGRHVISGGTDATIRLWDIPTGECFRTFTGHVGAVATVAITPNGRYLISGGVDKTVRIWDIPTAEVFDTIQWHAAEVCCVAVSGDGTYMFSGGQDPFAYLWYLNWHLMLRPVTQWDDGARAFLEAFICMRTAKLGTHSVFARKPQWSEDDFNALLQTLAHAGYGWLAPQGVRDKLQEMADKWKTVLAGKKKLFEKQFRS</sequence>
<keyword evidence="1 3" id="KW-0853">WD repeat</keyword>
<evidence type="ECO:0000256" key="3">
    <source>
        <dbReference type="PROSITE-ProRule" id="PRU00221"/>
    </source>
</evidence>
<dbReference type="InterPro" id="IPR001680">
    <property type="entry name" value="WD40_rpt"/>
</dbReference>
<dbReference type="PANTHER" id="PTHR19848">
    <property type="entry name" value="WD40 REPEAT PROTEIN"/>
    <property type="match status" value="1"/>
</dbReference>
<dbReference type="PROSITE" id="PS50294">
    <property type="entry name" value="WD_REPEATS_REGION"/>
    <property type="match status" value="13"/>
</dbReference>
<evidence type="ECO:0000313" key="5">
    <source>
        <dbReference type="Proteomes" id="UP001196980"/>
    </source>
</evidence>
<accession>A0ABS6RY97</accession>
<dbReference type="Proteomes" id="UP001196980">
    <property type="component" value="Unassembled WGS sequence"/>
</dbReference>
<name>A0ABS6RY97_9BACT</name>
<feature type="repeat" description="WD" evidence="3">
    <location>
        <begin position="544"/>
        <end position="585"/>
    </location>
</feature>
<dbReference type="SMART" id="SM00320">
    <property type="entry name" value="WD40"/>
    <property type="match status" value="21"/>
</dbReference>
<feature type="repeat" description="WD" evidence="3">
    <location>
        <begin position="628"/>
        <end position="669"/>
    </location>
</feature>
<feature type="repeat" description="WD" evidence="3">
    <location>
        <begin position="49"/>
        <end position="90"/>
    </location>
</feature>
<proteinExistence type="predicted"/>
<feature type="repeat" description="WD" evidence="3">
    <location>
        <begin position="670"/>
        <end position="711"/>
    </location>
</feature>
<feature type="repeat" description="WD" evidence="3">
    <location>
        <begin position="729"/>
        <end position="770"/>
    </location>
</feature>
<reference evidence="4 5" key="1">
    <citation type="journal article" date="2020" name="J Geophys Res Biogeosci">
        <title>Magnetotaxis as an Adaptation to Enable Bacterial Shuttling of Microbial Sulfur and Sulfur Cycling Across Aquatic Oxic#Anoxic Interfaces.</title>
        <authorList>
            <person name="Li J."/>
            <person name="Liu P."/>
            <person name="Wang J."/>
            <person name="Roberts A.P."/>
            <person name="Pan Y."/>
        </authorList>
    </citation>
    <scope>NUCLEOTIDE SEQUENCE [LARGE SCALE GENOMIC DNA]</scope>
    <source>
        <strain evidence="4 5">MYR-1_YQ</strain>
    </source>
</reference>
<dbReference type="EMBL" id="JABXWD010000125">
    <property type="protein sequence ID" value="MBV6341586.1"/>
    <property type="molecule type" value="Genomic_DNA"/>
</dbReference>
<dbReference type="CDD" id="cd00200">
    <property type="entry name" value="WD40"/>
    <property type="match status" value="3"/>
</dbReference>